<comment type="caution">
    <text evidence="1">The sequence shown here is derived from an EMBL/GenBank/DDBJ whole genome shotgun (WGS) entry which is preliminary data.</text>
</comment>
<dbReference type="EMBL" id="CM037615">
    <property type="protein sequence ID" value="KAH8013160.1"/>
    <property type="molecule type" value="Genomic_DNA"/>
</dbReference>
<sequence length="314" mass="35167">MHLGFIMICTVPSALSECTRLVGKYEKLENIQWRQKARERQQKLLAEFASRQKSFMETAMDVDYQILKQDSGSNVEVIAMLFRKPGSLPGPHLPPPPPQSVKPGESPDTDIAMEITASEQHVSEAMYDCVICGQSGPSTEDRPAGLVVLLQASSVLGQCRNSSEPKKLPTTEKEQIYARDTCAAVYEERLAILQKFFKDSSCLQSVSIGWEGGVYVQTCGHTLHIDCHKSYMESLRNDQVLQGFSVDKGEFTCPLCRQFANSVLPCYPGNNVERNLWQCHSNKNMQDLIKEVEELQEQLGTFPVSISVRQKDPC</sequence>
<gene>
    <name evidence="1" type="primary">UBR3_2</name>
    <name evidence="1" type="ORF">K3G42_012436</name>
</gene>
<protein>
    <submittedName>
        <fullName evidence="1">E3 ubiquitin-protein ligase ubr3</fullName>
    </submittedName>
</protein>
<evidence type="ECO:0000313" key="2">
    <source>
        <dbReference type="Proteomes" id="UP000827872"/>
    </source>
</evidence>
<proteinExistence type="predicted"/>
<keyword evidence="2" id="KW-1185">Reference proteome</keyword>
<dbReference type="Proteomes" id="UP000827872">
    <property type="component" value="Linkage Group LG02"/>
</dbReference>
<accession>A0ACB8G0X0</accession>
<reference evidence="1" key="1">
    <citation type="submission" date="2021-08" db="EMBL/GenBank/DDBJ databases">
        <title>The first chromosome-level gecko genome reveals the dynamic sex chromosomes of Neotropical dwarf geckos (Sphaerodactylidae: Sphaerodactylus).</title>
        <authorList>
            <person name="Pinto B.J."/>
            <person name="Keating S.E."/>
            <person name="Gamble T."/>
        </authorList>
    </citation>
    <scope>NUCLEOTIDE SEQUENCE</scope>
    <source>
        <strain evidence="1">TG3544</strain>
    </source>
</reference>
<organism evidence="1 2">
    <name type="scientific">Sphaerodactylus townsendi</name>
    <dbReference type="NCBI Taxonomy" id="933632"/>
    <lineage>
        <taxon>Eukaryota</taxon>
        <taxon>Metazoa</taxon>
        <taxon>Chordata</taxon>
        <taxon>Craniata</taxon>
        <taxon>Vertebrata</taxon>
        <taxon>Euteleostomi</taxon>
        <taxon>Lepidosauria</taxon>
        <taxon>Squamata</taxon>
        <taxon>Bifurcata</taxon>
        <taxon>Gekkota</taxon>
        <taxon>Sphaerodactylidae</taxon>
        <taxon>Sphaerodactylus</taxon>
    </lineage>
</organism>
<evidence type="ECO:0000313" key="1">
    <source>
        <dbReference type="EMBL" id="KAH8013160.1"/>
    </source>
</evidence>
<name>A0ACB8G0X0_9SAUR</name>